<dbReference type="Proteomes" id="UP001060085">
    <property type="component" value="Linkage Group LG06"/>
</dbReference>
<comment type="caution">
    <text evidence="1">The sequence shown here is derived from an EMBL/GenBank/DDBJ whole genome shotgun (WGS) entry which is preliminary data.</text>
</comment>
<protein>
    <submittedName>
        <fullName evidence="1">Uncharacterized protein</fullName>
    </submittedName>
</protein>
<proteinExistence type="predicted"/>
<accession>A0ACC0AC72</accession>
<gene>
    <name evidence="1" type="ORF">M9H77_27182</name>
</gene>
<dbReference type="EMBL" id="CM044706">
    <property type="protein sequence ID" value="KAI5658389.1"/>
    <property type="molecule type" value="Genomic_DNA"/>
</dbReference>
<evidence type="ECO:0000313" key="2">
    <source>
        <dbReference type="Proteomes" id="UP001060085"/>
    </source>
</evidence>
<organism evidence="1 2">
    <name type="scientific">Catharanthus roseus</name>
    <name type="common">Madagascar periwinkle</name>
    <name type="synonym">Vinca rosea</name>
    <dbReference type="NCBI Taxonomy" id="4058"/>
    <lineage>
        <taxon>Eukaryota</taxon>
        <taxon>Viridiplantae</taxon>
        <taxon>Streptophyta</taxon>
        <taxon>Embryophyta</taxon>
        <taxon>Tracheophyta</taxon>
        <taxon>Spermatophyta</taxon>
        <taxon>Magnoliopsida</taxon>
        <taxon>eudicotyledons</taxon>
        <taxon>Gunneridae</taxon>
        <taxon>Pentapetalae</taxon>
        <taxon>asterids</taxon>
        <taxon>lamiids</taxon>
        <taxon>Gentianales</taxon>
        <taxon>Apocynaceae</taxon>
        <taxon>Rauvolfioideae</taxon>
        <taxon>Vinceae</taxon>
        <taxon>Catharanthinae</taxon>
        <taxon>Catharanthus</taxon>
    </lineage>
</organism>
<reference evidence="2" key="1">
    <citation type="journal article" date="2023" name="Nat. Plants">
        <title>Single-cell RNA sequencing provides a high-resolution roadmap for understanding the multicellular compartmentation of specialized metabolism.</title>
        <authorList>
            <person name="Sun S."/>
            <person name="Shen X."/>
            <person name="Li Y."/>
            <person name="Li Y."/>
            <person name="Wang S."/>
            <person name="Li R."/>
            <person name="Zhang H."/>
            <person name="Shen G."/>
            <person name="Guo B."/>
            <person name="Wei J."/>
            <person name="Xu J."/>
            <person name="St-Pierre B."/>
            <person name="Chen S."/>
            <person name="Sun C."/>
        </authorList>
    </citation>
    <scope>NUCLEOTIDE SEQUENCE [LARGE SCALE GENOMIC DNA]</scope>
</reference>
<keyword evidence="2" id="KW-1185">Reference proteome</keyword>
<evidence type="ECO:0000313" key="1">
    <source>
        <dbReference type="EMBL" id="KAI5658389.1"/>
    </source>
</evidence>
<name>A0ACC0AC72_CATRO</name>
<sequence>MIHAGLCSLMSQDLKKPTSLVCPWVSISPKCMRAKFDIRDKLLKTVSNPFVGNFLWLGNLYSSLNLGRQNGNGGATVVGAARMSGADGEKSELNRLQQQQQIQMKPEAFLALDVD</sequence>